<dbReference type="EMBL" id="PZQS01000014">
    <property type="protein sequence ID" value="PVD19079.1"/>
    <property type="molecule type" value="Genomic_DNA"/>
</dbReference>
<dbReference type="InterPro" id="IPR008826">
    <property type="entry name" value="Se-bd"/>
</dbReference>
<evidence type="ECO:0000256" key="1">
    <source>
        <dbReference type="ARBA" id="ARBA00005177"/>
    </source>
</evidence>
<dbReference type="OrthoDB" id="10252446at2759"/>
<organism evidence="7 8">
    <name type="scientific">Pomacea canaliculata</name>
    <name type="common">Golden apple snail</name>
    <dbReference type="NCBI Taxonomy" id="400727"/>
    <lineage>
        <taxon>Eukaryota</taxon>
        <taxon>Metazoa</taxon>
        <taxon>Spiralia</taxon>
        <taxon>Lophotrochozoa</taxon>
        <taxon>Mollusca</taxon>
        <taxon>Gastropoda</taxon>
        <taxon>Caenogastropoda</taxon>
        <taxon>Architaenioglossa</taxon>
        <taxon>Ampullarioidea</taxon>
        <taxon>Ampullariidae</taxon>
        <taxon>Pomacea</taxon>
    </lineage>
</organism>
<dbReference type="EC" id="1.8.3.4" evidence="3"/>
<comment type="caution">
    <text evidence="7">The sequence shown here is derived from an EMBL/GenBank/DDBJ whole genome shotgun (WGS) entry which is preliminary data.</text>
</comment>
<dbReference type="SUPFAM" id="SSF75011">
    <property type="entry name" value="3-carboxy-cis,cis-mucoante lactonizing enzyme"/>
    <property type="match status" value="1"/>
</dbReference>
<evidence type="ECO:0000313" key="7">
    <source>
        <dbReference type="EMBL" id="PVD19079.1"/>
    </source>
</evidence>
<evidence type="ECO:0000256" key="6">
    <source>
        <dbReference type="ARBA" id="ARBA00047539"/>
    </source>
</evidence>
<comment type="similarity">
    <text evidence="2">Belongs to the selenium-binding protein family.</text>
</comment>
<name>A0A2T7ND35_POMCA</name>
<accession>A0A2T7ND35</accession>
<dbReference type="Proteomes" id="UP000245119">
    <property type="component" value="Linkage Group LG14"/>
</dbReference>
<dbReference type="Pfam" id="PF05694">
    <property type="entry name" value="SBP56"/>
    <property type="match status" value="1"/>
</dbReference>
<dbReference type="PANTHER" id="PTHR23300">
    <property type="entry name" value="METHANETHIOL OXIDASE"/>
    <property type="match status" value="1"/>
</dbReference>
<sequence length="484" mass="53645">MNLLPGGVLGDKCGKGPGYASPEEAIRCGSRETLMYAMCIVPPSQRHIRHDCMATVDIDPTSPTYCQVISRWRAPYKGDELHHSGWNVCSSCHGDSKKSRNRLILPCFNSDRIYVLDTGTDPRSPQLFRVIEPTDVHKKTGLGAPHTSHCLGTGQVMISCIADANGNGGKSGFILLDGKDFDIIGNWEKGPVTPKFGYDFWYQPRHNVMMSSGFGAPNVWRSGFVADHVDQGLYSSSIHVWDWTTHTLQQSIDLGTDGLIPLEIRFLHNPAAAEGFVGAALGSCVFRFFKKSGEWAAEKVIDIPAKKVEGWTQAEMPSLVTFILLSLDDRFLYISNWLHGDIRQYDITDTSNPKLVGQLFVGGNLCKDRNIKVLEDPEGMIATHTEPLYVKGLRIEGGPQMLQLSLDGKRLYVCNSLLSVWDQQFYPELPKKGSTMLQIDVNTEMGGLTLNPNFLVDFGDDPDGPMLAHEIRYDGGDCTSDIWL</sequence>
<evidence type="ECO:0000256" key="2">
    <source>
        <dbReference type="ARBA" id="ARBA00005606"/>
    </source>
</evidence>
<evidence type="ECO:0000256" key="5">
    <source>
        <dbReference type="ARBA" id="ARBA00023266"/>
    </source>
</evidence>
<dbReference type="GO" id="GO:0008430">
    <property type="term" value="F:selenium binding"/>
    <property type="evidence" value="ECO:0007669"/>
    <property type="project" value="InterPro"/>
</dbReference>
<keyword evidence="8" id="KW-1185">Reference proteome</keyword>
<reference evidence="7 8" key="1">
    <citation type="submission" date="2018-04" db="EMBL/GenBank/DDBJ databases">
        <title>The genome of golden apple snail Pomacea canaliculata provides insight into stress tolerance and invasive adaptation.</title>
        <authorList>
            <person name="Liu C."/>
            <person name="Liu B."/>
            <person name="Ren Y."/>
            <person name="Zhang Y."/>
            <person name="Wang H."/>
            <person name="Li S."/>
            <person name="Jiang F."/>
            <person name="Yin L."/>
            <person name="Zhang G."/>
            <person name="Qian W."/>
            <person name="Fan W."/>
        </authorList>
    </citation>
    <scope>NUCLEOTIDE SEQUENCE [LARGE SCALE GENOMIC DNA]</scope>
    <source>
        <strain evidence="7">SZHN2017</strain>
        <tissue evidence="7">Muscle</tissue>
    </source>
</reference>
<protein>
    <recommendedName>
        <fullName evidence="4">Methanethiol oxidase</fullName>
        <ecNumber evidence="3">1.8.3.4</ecNumber>
    </recommendedName>
</protein>
<evidence type="ECO:0000256" key="4">
    <source>
        <dbReference type="ARBA" id="ARBA00015601"/>
    </source>
</evidence>
<keyword evidence="5" id="KW-0711">Selenium</keyword>
<dbReference type="Gene3D" id="2.130.10.10">
    <property type="entry name" value="YVTN repeat-like/Quinoprotein amine dehydrogenase"/>
    <property type="match status" value="1"/>
</dbReference>
<comment type="catalytic activity">
    <reaction evidence="6">
        <text>methanethiol + O2 + H2O = hydrogen sulfide + formaldehyde + H2O2 + H(+)</text>
        <dbReference type="Rhea" id="RHEA:11812"/>
        <dbReference type="ChEBI" id="CHEBI:15377"/>
        <dbReference type="ChEBI" id="CHEBI:15378"/>
        <dbReference type="ChEBI" id="CHEBI:15379"/>
        <dbReference type="ChEBI" id="CHEBI:16007"/>
        <dbReference type="ChEBI" id="CHEBI:16240"/>
        <dbReference type="ChEBI" id="CHEBI:16842"/>
        <dbReference type="ChEBI" id="CHEBI:29919"/>
        <dbReference type="EC" id="1.8.3.4"/>
    </reaction>
</comment>
<dbReference type="STRING" id="400727.A0A2T7ND35"/>
<evidence type="ECO:0000256" key="3">
    <source>
        <dbReference type="ARBA" id="ARBA00012510"/>
    </source>
</evidence>
<proteinExistence type="inferred from homology"/>
<dbReference type="AlphaFoldDB" id="A0A2T7ND35"/>
<gene>
    <name evidence="7" type="ORF">C0Q70_21638</name>
</gene>
<dbReference type="InterPro" id="IPR015943">
    <property type="entry name" value="WD40/YVTN_repeat-like_dom_sf"/>
</dbReference>
<dbReference type="PANTHER" id="PTHR23300:SF0">
    <property type="entry name" value="METHANETHIOL OXIDASE"/>
    <property type="match status" value="1"/>
</dbReference>
<dbReference type="GO" id="GO:0018549">
    <property type="term" value="F:methanethiol oxidase activity"/>
    <property type="evidence" value="ECO:0007669"/>
    <property type="project" value="UniProtKB-EC"/>
</dbReference>
<comment type="pathway">
    <text evidence="1">Organosulfur degradation.</text>
</comment>
<evidence type="ECO:0000313" key="8">
    <source>
        <dbReference type="Proteomes" id="UP000245119"/>
    </source>
</evidence>